<accession>A0AAV4JP99</accession>
<dbReference type="Pfam" id="PF07679">
    <property type="entry name" value="I-set"/>
    <property type="match status" value="1"/>
</dbReference>
<dbReference type="InterPro" id="IPR013106">
    <property type="entry name" value="Ig_V-set"/>
</dbReference>
<proteinExistence type="predicted"/>
<dbReference type="PANTHER" id="PTHR23279:SF36">
    <property type="entry name" value="DEFECTIVE PROBOSCIS EXTENSION RESPONSE 9, ISOFORM A"/>
    <property type="match status" value="1"/>
</dbReference>
<comment type="caution">
    <text evidence="2">The sequence shown here is derived from an EMBL/GenBank/DDBJ whole genome shotgun (WGS) entry which is preliminary data.</text>
</comment>
<dbReference type="InterPro" id="IPR036179">
    <property type="entry name" value="Ig-like_dom_sf"/>
</dbReference>
<dbReference type="CDD" id="cd00096">
    <property type="entry name" value="Ig"/>
    <property type="match status" value="2"/>
</dbReference>
<name>A0AAV4JP99_9GAST</name>
<dbReference type="InterPro" id="IPR003598">
    <property type="entry name" value="Ig_sub2"/>
</dbReference>
<dbReference type="InterPro" id="IPR007110">
    <property type="entry name" value="Ig-like_dom"/>
</dbReference>
<dbReference type="EMBL" id="BMAT01003338">
    <property type="protein sequence ID" value="GFS23758.1"/>
    <property type="molecule type" value="Genomic_DNA"/>
</dbReference>
<dbReference type="GO" id="GO:0050808">
    <property type="term" value="P:synapse organization"/>
    <property type="evidence" value="ECO:0007669"/>
    <property type="project" value="TreeGrafter"/>
</dbReference>
<dbReference type="Pfam" id="PF07686">
    <property type="entry name" value="V-set"/>
    <property type="match status" value="1"/>
</dbReference>
<dbReference type="PANTHER" id="PTHR23279">
    <property type="entry name" value="DEFECTIVE PROBOSCIS EXTENSION RESPONSE DPR -RELATED"/>
    <property type="match status" value="1"/>
</dbReference>
<dbReference type="SMART" id="SM00409">
    <property type="entry name" value="IG"/>
    <property type="match status" value="2"/>
</dbReference>
<dbReference type="InterPro" id="IPR013783">
    <property type="entry name" value="Ig-like_fold"/>
</dbReference>
<keyword evidence="3" id="KW-1185">Reference proteome</keyword>
<evidence type="ECO:0000313" key="2">
    <source>
        <dbReference type="EMBL" id="GFS23758.1"/>
    </source>
</evidence>
<dbReference type="GO" id="GO:0032589">
    <property type="term" value="C:neuron projection membrane"/>
    <property type="evidence" value="ECO:0007669"/>
    <property type="project" value="TreeGrafter"/>
</dbReference>
<dbReference type="InterPro" id="IPR037448">
    <property type="entry name" value="Zig-8"/>
</dbReference>
<evidence type="ECO:0000313" key="3">
    <source>
        <dbReference type="Proteomes" id="UP000762676"/>
    </source>
</evidence>
<protein>
    <submittedName>
        <fullName evidence="2">Vascular endothelial growth factor receptor 1</fullName>
    </submittedName>
</protein>
<dbReference type="SUPFAM" id="SSF48726">
    <property type="entry name" value="Immunoglobulin"/>
    <property type="match status" value="2"/>
</dbReference>
<dbReference type="Proteomes" id="UP000762676">
    <property type="component" value="Unassembled WGS sequence"/>
</dbReference>
<dbReference type="InterPro" id="IPR003599">
    <property type="entry name" value="Ig_sub"/>
</dbReference>
<dbReference type="PROSITE" id="PS50835">
    <property type="entry name" value="IG_LIKE"/>
    <property type="match status" value="2"/>
</dbReference>
<dbReference type="InterPro" id="IPR013098">
    <property type="entry name" value="Ig_I-set"/>
</dbReference>
<sequence>MEYKNSYVFGALLNYTLGHQSSNPIRAMRCLHGNVLDVRLICLLHLYRKEKKQSILGPPWPEPVFLPRLLNVTARHGGRALLPCAVHYLGTRQVTWRRLGSHHFLSVGDMAWVKDPNLEMEFRELTPEVSEWNLVIRNVTPADQGIYECKISDKNELFRHVRLRVIAQRPPVALSGKSYVETGHPIRLFCNVSGPEGLPLKIDWFKDGDSLQYPSPRNAIITNYNLVETNVLVSELFIDRSRSTDSGIYICRSTMGIKSKTVTVLFAGEMKVESSGFNHRAFGLLQLVSWISGAVLIHCWLLN</sequence>
<dbReference type="AlphaFoldDB" id="A0AAV4JP99"/>
<keyword evidence="2" id="KW-0675">Receptor</keyword>
<dbReference type="SMART" id="SM00408">
    <property type="entry name" value="IGc2"/>
    <property type="match status" value="2"/>
</dbReference>
<feature type="domain" description="Ig-like" evidence="1">
    <location>
        <begin position="170"/>
        <end position="263"/>
    </location>
</feature>
<evidence type="ECO:0000259" key="1">
    <source>
        <dbReference type="PROSITE" id="PS50835"/>
    </source>
</evidence>
<feature type="domain" description="Ig-like" evidence="1">
    <location>
        <begin position="61"/>
        <end position="153"/>
    </location>
</feature>
<dbReference type="Gene3D" id="2.60.40.10">
    <property type="entry name" value="Immunoglobulins"/>
    <property type="match status" value="2"/>
</dbReference>
<reference evidence="2 3" key="1">
    <citation type="journal article" date="2021" name="Elife">
        <title>Chloroplast acquisition without the gene transfer in kleptoplastic sea slugs, Plakobranchus ocellatus.</title>
        <authorList>
            <person name="Maeda T."/>
            <person name="Takahashi S."/>
            <person name="Yoshida T."/>
            <person name="Shimamura S."/>
            <person name="Takaki Y."/>
            <person name="Nagai Y."/>
            <person name="Toyoda A."/>
            <person name="Suzuki Y."/>
            <person name="Arimoto A."/>
            <person name="Ishii H."/>
            <person name="Satoh N."/>
            <person name="Nishiyama T."/>
            <person name="Hasebe M."/>
            <person name="Maruyama T."/>
            <person name="Minagawa J."/>
            <person name="Obokata J."/>
            <person name="Shigenobu S."/>
        </authorList>
    </citation>
    <scope>NUCLEOTIDE SEQUENCE [LARGE SCALE GENOMIC DNA]</scope>
</reference>
<organism evidence="2 3">
    <name type="scientific">Elysia marginata</name>
    <dbReference type="NCBI Taxonomy" id="1093978"/>
    <lineage>
        <taxon>Eukaryota</taxon>
        <taxon>Metazoa</taxon>
        <taxon>Spiralia</taxon>
        <taxon>Lophotrochozoa</taxon>
        <taxon>Mollusca</taxon>
        <taxon>Gastropoda</taxon>
        <taxon>Heterobranchia</taxon>
        <taxon>Euthyneura</taxon>
        <taxon>Panpulmonata</taxon>
        <taxon>Sacoglossa</taxon>
        <taxon>Placobranchoidea</taxon>
        <taxon>Plakobranchidae</taxon>
        <taxon>Elysia</taxon>
    </lineage>
</organism>
<gene>
    <name evidence="2" type="ORF">ElyMa_001647700</name>
</gene>